<gene>
    <name evidence="3" type="ORF">P8935_23480</name>
</gene>
<proteinExistence type="predicted"/>
<name>A0AAU7DJI9_9BACT</name>
<evidence type="ECO:0000313" key="3">
    <source>
        <dbReference type="EMBL" id="XBH17514.1"/>
    </source>
</evidence>
<sequence>MQTKIIHLALSGLLALGVTGAAFAQDPPPPPPDQNQPGPPPGGRGMRMDPDRQLARLTSVLSLTTDQQAKIKPLLVDRQQKMQALMQDQSAAPEDRRAQMRTISEGTNNSIKALLNDDQKQKFDAMQANMRRNGPGGGPGGPPPPPPDSSSPQPQH</sequence>
<feature type="compositionally biased region" description="Polar residues" evidence="1">
    <location>
        <begin position="101"/>
        <end position="111"/>
    </location>
</feature>
<feature type="region of interest" description="Disordered" evidence="1">
    <location>
        <begin position="21"/>
        <end position="51"/>
    </location>
</feature>
<dbReference type="RefSeq" id="WP_348262739.1">
    <property type="nucleotide sequence ID" value="NZ_CP121196.1"/>
</dbReference>
<keyword evidence="2" id="KW-0732">Signal</keyword>
<dbReference type="AlphaFoldDB" id="A0AAU7DJI9"/>
<feature type="signal peptide" evidence="2">
    <location>
        <begin position="1"/>
        <end position="24"/>
    </location>
</feature>
<feature type="chain" id="PRO_5043436751" description="LTXXQ motif family protein" evidence="2">
    <location>
        <begin position="25"/>
        <end position="156"/>
    </location>
</feature>
<evidence type="ECO:0000256" key="1">
    <source>
        <dbReference type="SAM" id="MobiDB-lite"/>
    </source>
</evidence>
<accession>A0AAU7DJI9</accession>
<evidence type="ECO:0008006" key="4">
    <source>
        <dbReference type="Google" id="ProtNLM"/>
    </source>
</evidence>
<reference evidence="3" key="1">
    <citation type="submission" date="2023-03" db="EMBL/GenBank/DDBJ databases">
        <title>Edaphobacter sp.</title>
        <authorList>
            <person name="Huber K.J."/>
            <person name="Papendorf J."/>
            <person name="Pilke C."/>
            <person name="Bunk B."/>
            <person name="Sproeer C."/>
            <person name="Pester M."/>
        </authorList>
    </citation>
    <scope>NUCLEOTIDE SEQUENCE</scope>
    <source>
        <strain evidence="3">DSM 110680</strain>
    </source>
</reference>
<organism evidence="3">
    <name type="scientific">Telmatobacter sp. DSM 110680</name>
    <dbReference type="NCBI Taxonomy" id="3036704"/>
    <lineage>
        <taxon>Bacteria</taxon>
        <taxon>Pseudomonadati</taxon>
        <taxon>Acidobacteriota</taxon>
        <taxon>Terriglobia</taxon>
        <taxon>Terriglobales</taxon>
        <taxon>Acidobacteriaceae</taxon>
        <taxon>Telmatobacter</taxon>
    </lineage>
</organism>
<evidence type="ECO:0000256" key="2">
    <source>
        <dbReference type="SAM" id="SignalP"/>
    </source>
</evidence>
<feature type="compositionally biased region" description="Pro residues" evidence="1">
    <location>
        <begin position="140"/>
        <end position="156"/>
    </location>
</feature>
<dbReference type="EMBL" id="CP121196">
    <property type="protein sequence ID" value="XBH17514.1"/>
    <property type="molecule type" value="Genomic_DNA"/>
</dbReference>
<feature type="region of interest" description="Disordered" evidence="1">
    <location>
        <begin position="83"/>
        <end position="156"/>
    </location>
</feature>
<feature type="compositionally biased region" description="Pro residues" evidence="1">
    <location>
        <begin position="26"/>
        <end position="42"/>
    </location>
</feature>
<protein>
    <recommendedName>
        <fullName evidence="4">LTXXQ motif family protein</fullName>
    </recommendedName>
</protein>